<evidence type="ECO:0000313" key="2">
    <source>
        <dbReference type="Proteomes" id="UP000288028"/>
    </source>
</evidence>
<name>A0A430B8F1_9ENTE</name>
<reference evidence="1 2" key="1">
    <citation type="submission" date="2017-05" db="EMBL/GenBank/DDBJ databases">
        <title>Vagococcus spp. assemblies.</title>
        <authorList>
            <person name="Gulvik C.A."/>
        </authorList>
    </citation>
    <scope>NUCLEOTIDE SEQUENCE [LARGE SCALE GENOMIC DNA]</scope>
    <source>
        <strain evidence="1 2">SS1714</strain>
    </source>
</reference>
<keyword evidence="2" id="KW-1185">Reference proteome</keyword>
<proteinExistence type="predicted"/>
<evidence type="ECO:0000313" key="1">
    <source>
        <dbReference type="EMBL" id="RSU16626.1"/>
    </source>
</evidence>
<dbReference type="EMBL" id="NGKB01000001">
    <property type="protein sequence ID" value="RSU16626.1"/>
    <property type="molecule type" value="Genomic_DNA"/>
</dbReference>
<dbReference type="GeneID" id="95580026"/>
<accession>A0A430B8F1</accession>
<gene>
    <name evidence="1" type="ORF">CBF28_00115</name>
</gene>
<sequence>MKRSEHLLVCLMEECAEVQQAVAKSLRFGLEDHHPERPDLTNEAEILTEFYQLVAVMDLLQEEEMISSLSEVEVERIKKRKLEKLGEYMDYSRNTCHLVED</sequence>
<dbReference type="Proteomes" id="UP000288028">
    <property type="component" value="Unassembled WGS sequence"/>
</dbReference>
<protein>
    <submittedName>
        <fullName evidence="1">Uncharacterized protein</fullName>
    </submittedName>
</protein>
<comment type="caution">
    <text evidence="1">The sequence shown here is derived from an EMBL/GenBank/DDBJ whole genome shotgun (WGS) entry which is preliminary data.</text>
</comment>
<dbReference type="AlphaFoldDB" id="A0A430B8F1"/>
<dbReference type="OrthoDB" id="2189127at2"/>
<dbReference type="RefSeq" id="WP_126790637.1">
    <property type="nucleotide sequence ID" value="NZ_CP060720.1"/>
</dbReference>
<organism evidence="1 2">
    <name type="scientific">Vagococcus carniphilus</name>
    <dbReference type="NCBI Taxonomy" id="218144"/>
    <lineage>
        <taxon>Bacteria</taxon>
        <taxon>Bacillati</taxon>
        <taxon>Bacillota</taxon>
        <taxon>Bacilli</taxon>
        <taxon>Lactobacillales</taxon>
        <taxon>Enterococcaceae</taxon>
        <taxon>Vagococcus</taxon>
    </lineage>
</organism>